<dbReference type="Pfam" id="PF13306">
    <property type="entry name" value="LRR_5"/>
    <property type="match status" value="1"/>
</dbReference>
<accession>A0A3B0BDZ2</accession>
<dbReference type="EMBL" id="RBAH01000031">
    <property type="protein sequence ID" value="RKN70538.1"/>
    <property type="molecule type" value="Genomic_DNA"/>
</dbReference>
<dbReference type="Gene3D" id="3.40.50.12480">
    <property type="match status" value="1"/>
</dbReference>
<dbReference type="PROSITE" id="PS51272">
    <property type="entry name" value="SLH"/>
    <property type="match status" value="3"/>
</dbReference>
<evidence type="ECO:0000256" key="2">
    <source>
        <dbReference type="SAM" id="SignalP"/>
    </source>
</evidence>
<keyword evidence="5" id="KW-1185">Reference proteome</keyword>
<dbReference type="PANTHER" id="PTHR45661:SF3">
    <property type="entry name" value="IG-LIKE DOMAIN-CONTAINING PROTEIN"/>
    <property type="match status" value="1"/>
</dbReference>
<feature type="domain" description="SLH" evidence="3">
    <location>
        <begin position="760"/>
        <end position="814"/>
    </location>
</feature>
<evidence type="ECO:0000313" key="4">
    <source>
        <dbReference type="EMBL" id="RKN70538.1"/>
    </source>
</evidence>
<dbReference type="SUPFAM" id="SSF52058">
    <property type="entry name" value="L domain-like"/>
    <property type="match status" value="1"/>
</dbReference>
<organism evidence="4 5">
    <name type="scientific">Paenibacillus ginsengarvi</name>
    <dbReference type="NCBI Taxonomy" id="400777"/>
    <lineage>
        <taxon>Bacteria</taxon>
        <taxon>Bacillati</taxon>
        <taxon>Bacillota</taxon>
        <taxon>Bacilli</taxon>
        <taxon>Bacillales</taxon>
        <taxon>Paenibacillaceae</taxon>
        <taxon>Paenibacillus</taxon>
    </lineage>
</organism>
<feature type="domain" description="SLH" evidence="3">
    <location>
        <begin position="632"/>
        <end position="695"/>
    </location>
</feature>
<dbReference type="InterPro" id="IPR001119">
    <property type="entry name" value="SLH_dom"/>
</dbReference>
<dbReference type="PANTHER" id="PTHR45661">
    <property type="entry name" value="SURFACE ANTIGEN"/>
    <property type="match status" value="1"/>
</dbReference>
<gene>
    <name evidence="4" type="ORF">D7M11_30150</name>
</gene>
<feature type="signal peptide" evidence="2">
    <location>
        <begin position="1"/>
        <end position="30"/>
    </location>
</feature>
<dbReference type="InterPro" id="IPR032675">
    <property type="entry name" value="LRR_dom_sf"/>
</dbReference>
<dbReference type="Pfam" id="PF00395">
    <property type="entry name" value="SLH"/>
    <property type="match status" value="3"/>
</dbReference>
<dbReference type="AlphaFoldDB" id="A0A3B0BDZ2"/>
<keyword evidence="2" id="KW-0732">Signal</keyword>
<name>A0A3B0BDZ2_9BACL</name>
<evidence type="ECO:0000256" key="1">
    <source>
        <dbReference type="SAM" id="MobiDB-lite"/>
    </source>
</evidence>
<dbReference type="InterPro" id="IPR026906">
    <property type="entry name" value="LRR_5"/>
</dbReference>
<proteinExistence type="predicted"/>
<dbReference type="Proteomes" id="UP000282311">
    <property type="component" value="Unassembled WGS sequence"/>
</dbReference>
<evidence type="ECO:0000313" key="5">
    <source>
        <dbReference type="Proteomes" id="UP000282311"/>
    </source>
</evidence>
<reference evidence="4 5" key="1">
    <citation type="journal article" date="2007" name="Int. J. Syst. Evol. Microbiol.">
        <title>Paenibacillus ginsengarvi sp. nov., isolated from soil from ginseng cultivation.</title>
        <authorList>
            <person name="Yoon M.H."/>
            <person name="Ten L.N."/>
            <person name="Im W.T."/>
        </authorList>
    </citation>
    <scope>NUCLEOTIDE SEQUENCE [LARGE SCALE GENOMIC DNA]</scope>
    <source>
        <strain evidence="4 5">KCTC 13059</strain>
    </source>
</reference>
<dbReference type="Pfam" id="PF12733">
    <property type="entry name" value="Cadherin-like"/>
    <property type="match status" value="3"/>
</dbReference>
<feature type="region of interest" description="Disordered" evidence="1">
    <location>
        <begin position="583"/>
        <end position="631"/>
    </location>
</feature>
<dbReference type="Gene3D" id="2.60.40.10">
    <property type="entry name" value="Immunoglobulins"/>
    <property type="match status" value="2"/>
</dbReference>
<sequence length="814" mass="84582">MLKRAALRTMALLAFLTAVWTLVPGQQAKAALSGDFSYTDNGDGTAAITSYMGTDTDVIIPSVLEGLAVTGIGKDAFFGRNLASVTLPDTLTSIGVRAFGSNHLTSLTIPDSVMTIGDYAFLSNSLTSLTLSNGLKSIGIYAFTVNNKLTSVILPEGLEYVGDSAFYRNQLTHVTFPNSMTGIGSSAFRYNQITSIELPDHLESIGSYAFDGNKLTNIEIPESVKSIEHYAFINNALTQVTILGNATSIGGAAFVNNQASPGDLTFISYDPSPAKDYAVANGHTFHKLIPELSGLTLSEGSLSPVFASGSLAYTVSVTNSVYAITVTPTASYSTFAVTVNGTTVTSATASQAIPLNVGENAITVTVTAQDGTTTKSYTVTVTRAASNSADLTNLELSDGALSPAFGIGTTSYSATVANSVYKLTVTPTAADLGATIKVNGNTTVSGMLSQEILLDVGDNVIDLTVAAQDGITTKTYTVTVTRAASNSADLTNLKLSDGVLSPAFGVGTTSYAATVANSVYSLTVTPTTADPNATITVNGDATASGAASQAIPLNVGENAIDVTVTAQDGQTTKTYTVIVTCNSADSTPTEDGDPDSGGGGISTPTAPVNPTTPPVGKPDTEKPPEQPSGAACSQLTWTDVQNHWTKSDIELASELCIVNGPSNDKFMPDDEVTRLQFALMVARAKKLPAAGSTVGLDSFKDRESVPAWADAELSAAIQAGIIEGYEDGTLRPNEKINRAEMVTMLIRGWGMPASNGGTSFADDADIPDWAKGYVAKAAQTQIIEGRSNNRFEPSSTATRAEAVVVLVRILQDQP</sequence>
<evidence type="ECO:0000259" key="3">
    <source>
        <dbReference type="PROSITE" id="PS51272"/>
    </source>
</evidence>
<dbReference type="InterPro" id="IPR053139">
    <property type="entry name" value="Surface_bspA-like"/>
</dbReference>
<feature type="domain" description="SLH" evidence="3">
    <location>
        <begin position="696"/>
        <end position="759"/>
    </location>
</feature>
<dbReference type="InterPro" id="IPR025883">
    <property type="entry name" value="Cadherin-like_domain"/>
</dbReference>
<dbReference type="Gene3D" id="3.80.10.10">
    <property type="entry name" value="Ribonuclease Inhibitor"/>
    <property type="match status" value="2"/>
</dbReference>
<dbReference type="RefSeq" id="WP_120750995.1">
    <property type="nucleotide sequence ID" value="NZ_RBAH01000031.1"/>
</dbReference>
<dbReference type="OrthoDB" id="9802993at2"/>
<dbReference type="InterPro" id="IPR013783">
    <property type="entry name" value="Ig-like_fold"/>
</dbReference>
<protein>
    <recommendedName>
        <fullName evidence="3">SLH domain-containing protein</fullName>
    </recommendedName>
</protein>
<feature type="chain" id="PRO_5017308513" description="SLH domain-containing protein" evidence="2">
    <location>
        <begin position="31"/>
        <end position="814"/>
    </location>
</feature>
<comment type="caution">
    <text evidence="4">The sequence shown here is derived from an EMBL/GenBank/DDBJ whole genome shotgun (WGS) entry which is preliminary data.</text>
</comment>